<dbReference type="AlphaFoldDB" id="A0A9P7UEK8"/>
<name>A0A9P7UEK8_9PEZI</name>
<proteinExistence type="predicted"/>
<protein>
    <submittedName>
        <fullName evidence="3">Acetyltransferase</fullName>
    </submittedName>
</protein>
<evidence type="ECO:0000256" key="1">
    <source>
        <dbReference type="SAM" id="MobiDB-lite"/>
    </source>
</evidence>
<dbReference type="InterPro" id="IPR016181">
    <property type="entry name" value="Acyl_CoA_acyltransferase"/>
</dbReference>
<evidence type="ECO:0000313" key="4">
    <source>
        <dbReference type="Proteomes" id="UP000699042"/>
    </source>
</evidence>
<feature type="region of interest" description="Disordered" evidence="1">
    <location>
        <begin position="133"/>
        <end position="179"/>
    </location>
</feature>
<evidence type="ECO:0000313" key="3">
    <source>
        <dbReference type="EMBL" id="KAG7053783.1"/>
    </source>
</evidence>
<organism evidence="3 4">
    <name type="scientific">Colletotrichum scovillei</name>
    <dbReference type="NCBI Taxonomy" id="1209932"/>
    <lineage>
        <taxon>Eukaryota</taxon>
        <taxon>Fungi</taxon>
        <taxon>Dikarya</taxon>
        <taxon>Ascomycota</taxon>
        <taxon>Pezizomycotina</taxon>
        <taxon>Sordariomycetes</taxon>
        <taxon>Hypocreomycetidae</taxon>
        <taxon>Glomerellales</taxon>
        <taxon>Glomerellaceae</taxon>
        <taxon>Colletotrichum</taxon>
        <taxon>Colletotrichum acutatum species complex</taxon>
    </lineage>
</organism>
<dbReference type="GO" id="GO:0016747">
    <property type="term" value="F:acyltransferase activity, transferring groups other than amino-acyl groups"/>
    <property type="evidence" value="ECO:0007669"/>
    <property type="project" value="InterPro"/>
</dbReference>
<reference evidence="3" key="1">
    <citation type="submission" date="2021-05" db="EMBL/GenBank/DDBJ databases">
        <title>Comparative genomics of three Colletotrichum scovillei strains and genetic complementation revealed genes involved fungal growth and virulence on chili pepper.</title>
        <authorList>
            <person name="Hsieh D.-K."/>
            <person name="Chuang S.-C."/>
            <person name="Chen C.-Y."/>
            <person name="Chao Y.-T."/>
            <person name="Lu M.-Y.J."/>
            <person name="Lee M.-H."/>
            <person name="Shih M.-C."/>
        </authorList>
    </citation>
    <scope>NUCLEOTIDE SEQUENCE</scope>
    <source>
        <strain evidence="3">Coll-153</strain>
    </source>
</reference>
<sequence length="309" mass="34016">MGTPFVSLLEPTRLDAYIRGAPHDEQPATIPKEICDAMEVREAVFVAEQGVPAENEFDADDSRACHWVSYASVNKVVEQEVLDDAGNIVRPRRSSTRSTPIGTIRLVPFPHAPHPKDGGVYWDGVLKEDPAAAADVAPNGEKKVGGDNKESSESTSSPAEEKAESAAEHVGEERRMSATKVFAPDRATALHDGREPYVKLGRLAVVKEFRGHRIARLLVTTALAWLRAHPSYFDPSVKELGLEAIGATSAEEVPKWRGLVCVHSQAAVVGAWEKFGFRVDEEMGTWWEEGIEHKGMFMRLDVEEEKPIL</sequence>
<dbReference type="PROSITE" id="PS51186">
    <property type="entry name" value="GNAT"/>
    <property type="match status" value="1"/>
</dbReference>
<accession>A0A9P7UEK8</accession>
<keyword evidence="4" id="KW-1185">Reference proteome</keyword>
<feature type="domain" description="N-acetyltransferase" evidence="2">
    <location>
        <begin position="134"/>
        <end position="303"/>
    </location>
</feature>
<feature type="compositionally biased region" description="Basic and acidic residues" evidence="1">
    <location>
        <begin position="140"/>
        <end position="152"/>
    </location>
</feature>
<comment type="caution">
    <text evidence="3">The sequence shown here is derived from an EMBL/GenBank/DDBJ whole genome shotgun (WGS) entry which is preliminary data.</text>
</comment>
<gene>
    <name evidence="3" type="ORF">JMJ77_000863</name>
</gene>
<evidence type="ECO:0000259" key="2">
    <source>
        <dbReference type="PROSITE" id="PS51186"/>
    </source>
</evidence>
<dbReference type="SUPFAM" id="SSF55729">
    <property type="entry name" value="Acyl-CoA N-acyltransferases (Nat)"/>
    <property type="match status" value="2"/>
</dbReference>
<dbReference type="InterPro" id="IPR000182">
    <property type="entry name" value="GNAT_dom"/>
</dbReference>
<dbReference type="Gene3D" id="3.40.630.30">
    <property type="match status" value="1"/>
</dbReference>
<dbReference type="Proteomes" id="UP000699042">
    <property type="component" value="Unassembled WGS sequence"/>
</dbReference>
<feature type="compositionally biased region" description="Basic and acidic residues" evidence="1">
    <location>
        <begin position="159"/>
        <end position="176"/>
    </location>
</feature>
<dbReference type="EMBL" id="JAESDN010000003">
    <property type="protein sequence ID" value="KAG7053783.1"/>
    <property type="molecule type" value="Genomic_DNA"/>
</dbReference>
<dbReference type="CDD" id="cd04301">
    <property type="entry name" value="NAT_SF"/>
    <property type="match status" value="1"/>
</dbReference>